<accession>A0ABD3D776</accession>
<evidence type="ECO:0000256" key="1">
    <source>
        <dbReference type="ARBA" id="ARBA00022737"/>
    </source>
</evidence>
<dbReference type="InterPro" id="IPR002885">
    <property type="entry name" value="PPR_rpt"/>
</dbReference>
<evidence type="ECO:0000256" key="2">
    <source>
        <dbReference type="PROSITE-ProRule" id="PRU00708"/>
    </source>
</evidence>
<evidence type="ECO:0008006" key="5">
    <source>
        <dbReference type="Google" id="ProtNLM"/>
    </source>
</evidence>
<dbReference type="Pfam" id="PF01535">
    <property type="entry name" value="PPR"/>
    <property type="match status" value="1"/>
</dbReference>
<dbReference type="PROSITE" id="PS51375">
    <property type="entry name" value="PPR"/>
    <property type="match status" value="5"/>
</dbReference>
<dbReference type="PANTHER" id="PTHR45613:SF9">
    <property type="entry name" value="MITOCHONDRIAL GROUP I INTRON SPLICING FACTOR CCM1"/>
    <property type="match status" value="1"/>
</dbReference>
<dbReference type="Pfam" id="PF13041">
    <property type="entry name" value="PPR_2"/>
    <property type="match status" value="2"/>
</dbReference>
<dbReference type="NCBIfam" id="TIGR00756">
    <property type="entry name" value="PPR"/>
    <property type="match status" value="4"/>
</dbReference>
<dbReference type="PANTHER" id="PTHR45613">
    <property type="entry name" value="PENTATRICOPEPTIDE REPEAT-CONTAINING PROTEIN"/>
    <property type="match status" value="1"/>
</dbReference>
<feature type="repeat" description="PPR" evidence="2">
    <location>
        <begin position="102"/>
        <end position="136"/>
    </location>
</feature>
<keyword evidence="4" id="KW-1185">Reference proteome</keyword>
<organism evidence="3 4">
    <name type="scientific">Castilleja foliolosa</name>
    <dbReference type="NCBI Taxonomy" id="1961234"/>
    <lineage>
        <taxon>Eukaryota</taxon>
        <taxon>Viridiplantae</taxon>
        <taxon>Streptophyta</taxon>
        <taxon>Embryophyta</taxon>
        <taxon>Tracheophyta</taxon>
        <taxon>Spermatophyta</taxon>
        <taxon>Magnoliopsida</taxon>
        <taxon>eudicotyledons</taxon>
        <taxon>Gunneridae</taxon>
        <taxon>Pentapetalae</taxon>
        <taxon>asterids</taxon>
        <taxon>lamiids</taxon>
        <taxon>Lamiales</taxon>
        <taxon>Orobanchaceae</taxon>
        <taxon>Pedicularideae</taxon>
        <taxon>Castillejinae</taxon>
        <taxon>Castilleja</taxon>
    </lineage>
</organism>
<gene>
    <name evidence="3" type="ORF">CASFOL_019089</name>
</gene>
<feature type="repeat" description="PPR" evidence="2">
    <location>
        <begin position="1"/>
        <end position="28"/>
    </location>
</feature>
<dbReference type="EMBL" id="JAVIJP010000026">
    <property type="protein sequence ID" value="KAL3636790.1"/>
    <property type="molecule type" value="Genomic_DNA"/>
</dbReference>
<dbReference type="Gene3D" id="1.25.40.10">
    <property type="entry name" value="Tetratricopeptide repeat domain"/>
    <property type="match status" value="2"/>
</dbReference>
<comment type="caution">
    <text evidence="3">The sequence shown here is derived from an EMBL/GenBank/DDBJ whole genome shotgun (WGS) entry which is preliminary data.</text>
</comment>
<feature type="repeat" description="PPR" evidence="2">
    <location>
        <begin position="65"/>
        <end position="101"/>
    </location>
</feature>
<name>A0ABD3D776_9LAMI</name>
<keyword evidence="1" id="KW-0677">Repeat</keyword>
<sequence>MIDALCSNSMFDRAYDLIETMAKNKCPPNTVTFNVFIKGLCVKGKLDWAIELFDEMDNKHGCVPNVTTYNEVLDGFMFKEDKNSRRAFEFVSEMGKKGVRFNLVTYNTVIHGLCMCGKIEEVRRCLGRMIVEGIKPDQFTFNALVYGYAKNGMVEKGMAFHEDSSAHNNKSSDG</sequence>
<feature type="repeat" description="PPR" evidence="2">
    <location>
        <begin position="29"/>
        <end position="59"/>
    </location>
</feature>
<reference evidence="4" key="1">
    <citation type="journal article" date="2024" name="IScience">
        <title>Strigolactones Initiate the Formation of Haustorium-like Structures in Castilleja.</title>
        <authorList>
            <person name="Buerger M."/>
            <person name="Peterson D."/>
            <person name="Chory J."/>
        </authorList>
    </citation>
    <scope>NUCLEOTIDE SEQUENCE [LARGE SCALE GENOMIC DNA]</scope>
</reference>
<dbReference type="Proteomes" id="UP001632038">
    <property type="component" value="Unassembled WGS sequence"/>
</dbReference>
<feature type="repeat" description="PPR" evidence="2">
    <location>
        <begin position="137"/>
        <end position="171"/>
    </location>
</feature>
<proteinExistence type="predicted"/>
<evidence type="ECO:0000313" key="3">
    <source>
        <dbReference type="EMBL" id="KAL3636790.1"/>
    </source>
</evidence>
<protein>
    <recommendedName>
        <fullName evidence="5">Pentatricopeptide repeat-containing protein</fullName>
    </recommendedName>
</protein>
<evidence type="ECO:0000313" key="4">
    <source>
        <dbReference type="Proteomes" id="UP001632038"/>
    </source>
</evidence>
<dbReference type="InterPro" id="IPR011990">
    <property type="entry name" value="TPR-like_helical_dom_sf"/>
</dbReference>
<dbReference type="AlphaFoldDB" id="A0ABD3D776"/>